<dbReference type="RefSeq" id="WP_377324374.1">
    <property type="nucleotide sequence ID" value="NZ_JBHSNG010000002.1"/>
</dbReference>
<dbReference type="GO" id="GO:0008168">
    <property type="term" value="F:methyltransferase activity"/>
    <property type="evidence" value="ECO:0007669"/>
    <property type="project" value="UniProtKB-KW"/>
</dbReference>
<dbReference type="Gene3D" id="3.40.50.150">
    <property type="entry name" value="Vaccinia Virus protein VP39"/>
    <property type="match status" value="1"/>
</dbReference>
<accession>A0ABW0SU76</accession>
<comment type="caution">
    <text evidence="2">The sequence shown here is derived from an EMBL/GenBank/DDBJ whole genome shotgun (WGS) entry which is preliminary data.</text>
</comment>
<dbReference type="EMBL" id="JBHSNG010000002">
    <property type="protein sequence ID" value="MFC5580153.1"/>
    <property type="molecule type" value="Genomic_DNA"/>
</dbReference>
<dbReference type="Pfam" id="PF08241">
    <property type="entry name" value="Methyltransf_11"/>
    <property type="match status" value="1"/>
</dbReference>
<dbReference type="InterPro" id="IPR013216">
    <property type="entry name" value="Methyltransf_11"/>
</dbReference>
<keyword evidence="2" id="KW-0808">Transferase</keyword>
<dbReference type="GO" id="GO:0032259">
    <property type="term" value="P:methylation"/>
    <property type="evidence" value="ECO:0007669"/>
    <property type="project" value="UniProtKB-KW"/>
</dbReference>
<feature type="domain" description="Methyltransferase type 11" evidence="1">
    <location>
        <begin position="75"/>
        <end position="122"/>
    </location>
</feature>
<organism evidence="2 3">
    <name type="scientific">Rhodanobacter terrae</name>
    <dbReference type="NCBI Taxonomy" id="418647"/>
    <lineage>
        <taxon>Bacteria</taxon>
        <taxon>Pseudomonadati</taxon>
        <taxon>Pseudomonadota</taxon>
        <taxon>Gammaproteobacteria</taxon>
        <taxon>Lysobacterales</taxon>
        <taxon>Rhodanobacteraceae</taxon>
        <taxon>Rhodanobacter</taxon>
    </lineage>
</organism>
<name>A0ABW0SU76_9GAMM</name>
<keyword evidence="3" id="KW-1185">Reference proteome</keyword>
<dbReference type="Proteomes" id="UP001596111">
    <property type="component" value="Unassembled WGS sequence"/>
</dbReference>
<dbReference type="EC" id="2.1.1.-" evidence="2"/>
<proteinExistence type="predicted"/>
<reference evidence="3" key="1">
    <citation type="journal article" date="2019" name="Int. J. Syst. Evol. Microbiol.">
        <title>The Global Catalogue of Microorganisms (GCM) 10K type strain sequencing project: providing services to taxonomists for standard genome sequencing and annotation.</title>
        <authorList>
            <consortium name="The Broad Institute Genomics Platform"/>
            <consortium name="The Broad Institute Genome Sequencing Center for Infectious Disease"/>
            <person name="Wu L."/>
            <person name="Ma J."/>
        </authorList>
    </citation>
    <scope>NUCLEOTIDE SEQUENCE [LARGE SCALE GENOMIC DNA]</scope>
    <source>
        <strain evidence="3">CGMCC 1.13587</strain>
    </source>
</reference>
<dbReference type="CDD" id="cd02440">
    <property type="entry name" value="AdoMet_MTases"/>
    <property type="match status" value="1"/>
</dbReference>
<gene>
    <name evidence="2" type="ORF">ACFPPB_03360</name>
</gene>
<protein>
    <submittedName>
        <fullName evidence="2">Class I SAM-dependent methyltransferase</fullName>
        <ecNumber evidence="2">2.1.1.-</ecNumber>
    </submittedName>
</protein>
<evidence type="ECO:0000259" key="1">
    <source>
        <dbReference type="Pfam" id="PF08241"/>
    </source>
</evidence>
<keyword evidence="2" id="KW-0489">Methyltransferase</keyword>
<dbReference type="InterPro" id="IPR029063">
    <property type="entry name" value="SAM-dependent_MTases_sf"/>
</dbReference>
<sequence>MHQRDNDIYASAPLRRLLDEQTRVLTPELQRCFGTHALLLGVSADDVPPALPMLGSWTTLHLVDAHDGRYRGDLRAAADEPLPFVDDAFELVLLRHVLEVAPSASALLAEASRVLAPGGVLALTGVHPLSGWAPWFFWRTRGRPHALQMPLRLGQLLQQDGLEVEQVQRVGRLWPGLTQPPAMAAHLLGGGYVLIARKRRRMVTPLRLKPVPVRVPPNSQLSPGARRSSAL</sequence>
<dbReference type="SUPFAM" id="SSF53335">
    <property type="entry name" value="S-adenosyl-L-methionine-dependent methyltransferases"/>
    <property type="match status" value="1"/>
</dbReference>
<evidence type="ECO:0000313" key="3">
    <source>
        <dbReference type="Proteomes" id="UP001596111"/>
    </source>
</evidence>
<evidence type="ECO:0000313" key="2">
    <source>
        <dbReference type="EMBL" id="MFC5580153.1"/>
    </source>
</evidence>